<comment type="similarity">
    <text evidence="1">Belongs to the SIKE family.</text>
</comment>
<dbReference type="EMBL" id="CAXAJV020001294">
    <property type="protein sequence ID" value="CAL7945744.1"/>
    <property type="molecule type" value="Genomic_DNA"/>
</dbReference>
<evidence type="ECO:0008006" key="6">
    <source>
        <dbReference type="Google" id="ProtNLM"/>
    </source>
</evidence>
<sequence>MSTNFQEIMLDAEKLIIRISKHETVANSLISEIEAVGGQISNMKQYQKEVEILNNEAKQRPHIQLIAGIQREIKHLQEMQAENKELKKALEDHQHALELIMSKYRQQTASLLRLNKTDLASLHNAKYANIITNQAEKINEMAAVMKAAVTLDEESEIKEKQIYTSLKEENTTLREIVNIANKYGSLNNETEVESKTVQTDPVP</sequence>
<dbReference type="Pfam" id="PF05769">
    <property type="entry name" value="SIKE"/>
    <property type="match status" value="1"/>
</dbReference>
<evidence type="ECO:0000256" key="1">
    <source>
        <dbReference type="ARBA" id="ARBA00005537"/>
    </source>
</evidence>
<gene>
    <name evidence="4" type="ORF">XYLVIOL_LOCUS7383</name>
</gene>
<name>A0ABP1NXL7_XYLVO</name>
<evidence type="ECO:0000256" key="2">
    <source>
        <dbReference type="ARBA" id="ARBA00023054"/>
    </source>
</evidence>
<accession>A0ABP1NXL7</accession>
<organism evidence="4 5">
    <name type="scientific">Xylocopa violacea</name>
    <name type="common">Violet carpenter bee</name>
    <name type="synonym">Apis violacea</name>
    <dbReference type="NCBI Taxonomy" id="135666"/>
    <lineage>
        <taxon>Eukaryota</taxon>
        <taxon>Metazoa</taxon>
        <taxon>Ecdysozoa</taxon>
        <taxon>Arthropoda</taxon>
        <taxon>Hexapoda</taxon>
        <taxon>Insecta</taxon>
        <taxon>Pterygota</taxon>
        <taxon>Neoptera</taxon>
        <taxon>Endopterygota</taxon>
        <taxon>Hymenoptera</taxon>
        <taxon>Apocrita</taxon>
        <taxon>Aculeata</taxon>
        <taxon>Apoidea</taxon>
        <taxon>Anthophila</taxon>
        <taxon>Apidae</taxon>
        <taxon>Xylocopa</taxon>
        <taxon>Xylocopa</taxon>
    </lineage>
</organism>
<protein>
    <recommendedName>
        <fullName evidence="6">FGFR1 oncogene partner 2 homolog</fullName>
    </recommendedName>
</protein>
<feature type="coiled-coil region" evidence="3">
    <location>
        <begin position="69"/>
        <end position="103"/>
    </location>
</feature>
<keyword evidence="2 3" id="KW-0175">Coiled coil</keyword>
<comment type="caution">
    <text evidence="4">The sequence shown here is derived from an EMBL/GenBank/DDBJ whole genome shotgun (WGS) entry which is preliminary data.</text>
</comment>
<dbReference type="PANTHER" id="PTHR12186">
    <property type="entry name" value="SIKE FAMILY MEMBER"/>
    <property type="match status" value="1"/>
</dbReference>
<evidence type="ECO:0000313" key="4">
    <source>
        <dbReference type="EMBL" id="CAL7945744.1"/>
    </source>
</evidence>
<dbReference type="InterPro" id="IPR008555">
    <property type="entry name" value="SIKE"/>
</dbReference>
<reference evidence="4 5" key="1">
    <citation type="submission" date="2024-08" db="EMBL/GenBank/DDBJ databases">
        <authorList>
            <person name="Will J Nash"/>
            <person name="Angela Man"/>
            <person name="Seanna McTaggart"/>
            <person name="Kendall Baker"/>
            <person name="Tom Barker"/>
            <person name="Leah Catchpole"/>
            <person name="Alex Durrant"/>
            <person name="Karim Gharbi"/>
            <person name="Naomi Irish"/>
            <person name="Gemy Kaithakottil"/>
            <person name="Debby Ku"/>
            <person name="Aaliyah Providence"/>
            <person name="Felix Shaw"/>
            <person name="David Swarbreck"/>
            <person name="Chris Watkins"/>
            <person name="Ann M. McCartney"/>
            <person name="Giulio Formenti"/>
            <person name="Alice Mouton"/>
            <person name="Noel Vella"/>
            <person name="Bjorn M von Reumont"/>
            <person name="Adriana Vella"/>
            <person name="Wilfried Haerty"/>
        </authorList>
    </citation>
    <scope>NUCLEOTIDE SEQUENCE [LARGE SCALE GENOMIC DNA]</scope>
</reference>
<keyword evidence="5" id="KW-1185">Reference proteome</keyword>
<evidence type="ECO:0000313" key="5">
    <source>
        <dbReference type="Proteomes" id="UP001642520"/>
    </source>
</evidence>
<dbReference type="PANTHER" id="PTHR12186:SF2">
    <property type="entry name" value="FGFR1 ONCOGENE PARTNER 2 HOMOLOG"/>
    <property type="match status" value="1"/>
</dbReference>
<evidence type="ECO:0000256" key="3">
    <source>
        <dbReference type="SAM" id="Coils"/>
    </source>
</evidence>
<proteinExistence type="inferred from homology"/>
<dbReference type="Proteomes" id="UP001642520">
    <property type="component" value="Unassembled WGS sequence"/>
</dbReference>